<dbReference type="InterPro" id="IPR035965">
    <property type="entry name" value="PAS-like_dom_sf"/>
</dbReference>
<evidence type="ECO:0000259" key="2">
    <source>
        <dbReference type="PROSITE" id="PS50112"/>
    </source>
</evidence>
<feature type="domain" description="PAS" evidence="2">
    <location>
        <begin position="136"/>
        <end position="182"/>
    </location>
</feature>
<reference evidence="5 6" key="1">
    <citation type="submission" date="2020-02" db="EMBL/GenBank/DDBJ databases">
        <authorList>
            <person name="Zhang X.-Y."/>
        </authorList>
    </citation>
    <scope>NUCLEOTIDE SEQUENCE [LARGE SCALE GENOMIC DNA]</scope>
    <source>
        <strain evidence="5 6">C33</strain>
    </source>
</reference>
<dbReference type="EMBL" id="JAAGSC010000031">
    <property type="protein sequence ID" value="NDY94571.1"/>
    <property type="molecule type" value="Genomic_DNA"/>
</dbReference>
<dbReference type="Pfam" id="PF00990">
    <property type="entry name" value="GGDEF"/>
    <property type="match status" value="1"/>
</dbReference>
<dbReference type="InterPro" id="IPR000160">
    <property type="entry name" value="GGDEF_dom"/>
</dbReference>
<dbReference type="GO" id="GO:0003824">
    <property type="term" value="F:catalytic activity"/>
    <property type="evidence" value="ECO:0007669"/>
    <property type="project" value="UniProtKB-ARBA"/>
</dbReference>
<dbReference type="FunFam" id="3.30.70.270:FF:000001">
    <property type="entry name" value="Diguanylate cyclase domain protein"/>
    <property type="match status" value="1"/>
</dbReference>
<evidence type="ECO:0000259" key="4">
    <source>
        <dbReference type="PROSITE" id="PS50887"/>
    </source>
</evidence>
<dbReference type="CDD" id="cd00130">
    <property type="entry name" value="PAS"/>
    <property type="match status" value="2"/>
</dbReference>
<dbReference type="InterPro" id="IPR000700">
    <property type="entry name" value="PAS-assoc_C"/>
</dbReference>
<dbReference type="SUPFAM" id="SSF55785">
    <property type="entry name" value="PYP-like sensor domain (PAS domain)"/>
    <property type="match status" value="2"/>
</dbReference>
<comment type="cofactor">
    <cofactor evidence="1">
        <name>Mg(2+)</name>
        <dbReference type="ChEBI" id="CHEBI:18420"/>
    </cofactor>
</comment>
<dbReference type="SMART" id="SM00267">
    <property type="entry name" value="GGDEF"/>
    <property type="match status" value="1"/>
</dbReference>
<dbReference type="PROSITE" id="PS50113">
    <property type="entry name" value="PAC"/>
    <property type="match status" value="2"/>
</dbReference>
<dbReference type="PROSITE" id="PS50887">
    <property type="entry name" value="GGDEF"/>
    <property type="match status" value="1"/>
</dbReference>
<feature type="domain" description="PAC" evidence="3">
    <location>
        <begin position="85"/>
        <end position="139"/>
    </location>
</feature>
<dbReference type="PANTHER" id="PTHR46663">
    <property type="entry name" value="DIGUANYLATE CYCLASE DGCT-RELATED"/>
    <property type="match status" value="1"/>
</dbReference>
<evidence type="ECO:0000313" key="6">
    <source>
        <dbReference type="Proteomes" id="UP000484885"/>
    </source>
</evidence>
<dbReference type="PANTHER" id="PTHR46663:SF4">
    <property type="entry name" value="DIGUANYLATE CYCLASE DGCT-RELATED"/>
    <property type="match status" value="1"/>
</dbReference>
<sequence length="433" mass="47748">MTEITLPDGQRLLDAILEQAFNSVVITDARFDHGGPLIEKCNPAFCRMTGYPAAELIGQSPRILQGPETDPAVIERLRNCLHEGRFFQGATVNYRKDGTPYNVEWNISPIRDSQGAIRHFVSLQQNITARVQAESERNLMARALNVARDPILITDAHARIVFANQAFEQLTGYESTEILGRTPKFLQSGQQADDFYSLLKDALARGQAFRATFANLRKGGDIYYADQSITPINDAGGTVRHFVSISKDVTHKVMQEQQLSEEASRDPLTGLFNRRTGERILARAHQAATTDDRPFAVLIADIDHFKQVNDQHGHASGDRVLQQVANVMKNQIRETDRAIRWGGEEFLVVLDNASKNDALSTAERIRAAVEAISDFEVGPITLSLGCGQWQPVESPEALVRRVDIALYAAKKSGRNRVQTAANGSATGPGDAVS</sequence>
<dbReference type="AlphaFoldDB" id="A0A845V2S7"/>
<organism evidence="5 6">
    <name type="scientific">Wenzhouxiangella limi</name>
    <dbReference type="NCBI Taxonomy" id="2707351"/>
    <lineage>
        <taxon>Bacteria</taxon>
        <taxon>Pseudomonadati</taxon>
        <taxon>Pseudomonadota</taxon>
        <taxon>Gammaproteobacteria</taxon>
        <taxon>Chromatiales</taxon>
        <taxon>Wenzhouxiangellaceae</taxon>
        <taxon>Wenzhouxiangella</taxon>
    </lineage>
</organism>
<dbReference type="InterPro" id="IPR052163">
    <property type="entry name" value="DGC-Regulatory_Protein"/>
</dbReference>
<name>A0A845V2S7_9GAMM</name>
<gene>
    <name evidence="5" type="ORF">G3I74_02350</name>
</gene>
<comment type="caution">
    <text evidence="5">The sequence shown here is derived from an EMBL/GenBank/DDBJ whole genome shotgun (WGS) entry which is preliminary data.</text>
</comment>
<dbReference type="Proteomes" id="UP000484885">
    <property type="component" value="Unassembled WGS sequence"/>
</dbReference>
<evidence type="ECO:0000256" key="1">
    <source>
        <dbReference type="ARBA" id="ARBA00001946"/>
    </source>
</evidence>
<dbReference type="InterPro" id="IPR043128">
    <property type="entry name" value="Rev_trsase/Diguanyl_cyclase"/>
</dbReference>
<evidence type="ECO:0000313" key="5">
    <source>
        <dbReference type="EMBL" id="NDY94571.1"/>
    </source>
</evidence>
<dbReference type="Gene3D" id="3.30.450.20">
    <property type="entry name" value="PAS domain"/>
    <property type="match status" value="2"/>
</dbReference>
<accession>A0A845V2S7</accession>
<feature type="domain" description="PAC" evidence="3">
    <location>
        <begin position="207"/>
        <end position="261"/>
    </location>
</feature>
<dbReference type="InterPro" id="IPR029787">
    <property type="entry name" value="Nucleotide_cyclase"/>
</dbReference>
<proteinExistence type="predicted"/>
<keyword evidence="6" id="KW-1185">Reference proteome</keyword>
<dbReference type="InterPro" id="IPR000014">
    <property type="entry name" value="PAS"/>
</dbReference>
<evidence type="ECO:0000259" key="3">
    <source>
        <dbReference type="PROSITE" id="PS50113"/>
    </source>
</evidence>
<dbReference type="CDD" id="cd01949">
    <property type="entry name" value="GGDEF"/>
    <property type="match status" value="1"/>
</dbReference>
<feature type="domain" description="PAS" evidence="2">
    <location>
        <begin position="9"/>
        <end position="84"/>
    </location>
</feature>
<dbReference type="PROSITE" id="PS50112">
    <property type="entry name" value="PAS"/>
    <property type="match status" value="2"/>
</dbReference>
<dbReference type="RefSeq" id="WP_164209912.1">
    <property type="nucleotide sequence ID" value="NZ_JAAGSC010000031.1"/>
</dbReference>
<dbReference type="SUPFAM" id="SSF55073">
    <property type="entry name" value="Nucleotide cyclase"/>
    <property type="match status" value="1"/>
</dbReference>
<dbReference type="Gene3D" id="3.30.70.270">
    <property type="match status" value="1"/>
</dbReference>
<dbReference type="NCBIfam" id="TIGR00254">
    <property type="entry name" value="GGDEF"/>
    <property type="match status" value="1"/>
</dbReference>
<dbReference type="InterPro" id="IPR001610">
    <property type="entry name" value="PAC"/>
</dbReference>
<dbReference type="SMART" id="SM00086">
    <property type="entry name" value="PAC"/>
    <property type="match status" value="2"/>
</dbReference>
<dbReference type="NCBIfam" id="TIGR00229">
    <property type="entry name" value="sensory_box"/>
    <property type="match status" value="2"/>
</dbReference>
<protein>
    <submittedName>
        <fullName evidence="5">Diguanylate cyclase</fullName>
    </submittedName>
</protein>
<dbReference type="SMART" id="SM00091">
    <property type="entry name" value="PAS"/>
    <property type="match status" value="2"/>
</dbReference>
<feature type="domain" description="GGDEF" evidence="4">
    <location>
        <begin position="293"/>
        <end position="422"/>
    </location>
</feature>
<dbReference type="Pfam" id="PF13426">
    <property type="entry name" value="PAS_9"/>
    <property type="match status" value="2"/>
</dbReference>